<dbReference type="InterPro" id="IPR013762">
    <property type="entry name" value="Integrase-like_cat_sf"/>
</dbReference>
<comment type="caution">
    <text evidence="3">The sequence shown here is derived from an EMBL/GenBank/DDBJ whole genome shotgun (WGS) entry which is preliminary data.</text>
</comment>
<evidence type="ECO:0000259" key="2">
    <source>
        <dbReference type="PROSITE" id="PS51898"/>
    </source>
</evidence>
<protein>
    <recommendedName>
        <fullName evidence="2">Tyr recombinase domain-containing protein</fullName>
    </recommendedName>
</protein>
<keyword evidence="1" id="KW-0233">DNA recombination</keyword>
<name>A0A0F9DHD1_9ZZZZ</name>
<dbReference type="Pfam" id="PF00589">
    <property type="entry name" value="Phage_integrase"/>
    <property type="match status" value="1"/>
</dbReference>
<dbReference type="AlphaFoldDB" id="A0A0F9DHD1"/>
<reference evidence="3" key="1">
    <citation type="journal article" date="2015" name="Nature">
        <title>Complex archaea that bridge the gap between prokaryotes and eukaryotes.</title>
        <authorList>
            <person name="Spang A."/>
            <person name="Saw J.H."/>
            <person name="Jorgensen S.L."/>
            <person name="Zaremba-Niedzwiedzka K."/>
            <person name="Martijn J."/>
            <person name="Lind A.E."/>
            <person name="van Eijk R."/>
            <person name="Schleper C."/>
            <person name="Guy L."/>
            <person name="Ettema T.J."/>
        </authorList>
    </citation>
    <scope>NUCLEOTIDE SEQUENCE</scope>
</reference>
<feature type="domain" description="Tyr recombinase" evidence="2">
    <location>
        <begin position="1"/>
        <end position="116"/>
    </location>
</feature>
<evidence type="ECO:0000313" key="3">
    <source>
        <dbReference type="EMBL" id="KKL17146.1"/>
    </source>
</evidence>
<dbReference type="InterPro" id="IPR011010">
    <property type="entry name" value="DNA_brk_join_enz"/>
</dbReference>
<organism evidence="3">
    <name type="scientific">marine sediment metagenome</name>
    <dbReference type="NCBI Taxonomy" id="412755"/>
    <lineage>
        <taxon>unclassified sequences</taxon>
        <taxon>metagenomes</taxon>
        <taxon>ecological metagenomes</taxon>
    </lineage>
</organism>
<proteinExistence type="predicted"/>
<sequence length="120" mass="13541">MYPPALPRSRKRTTIVPINDTLFNALSEAREFAVSDWVIEYRGGPVQSIKTGFRATVRRAGIAHCTPHDLRRTCATWMVQDGIQLEKVARYLGATKDMIEKVYGHHAPDYLRDAARALEG</sequence>
<dbReference type="SUPFAM" id="SSF56349">
    <property type="entry name" value="DNA breaking-rejoining enzymes"/>
    <property type="match status" value="1"/>
</dbReference>
<dbReference type="GO" id="GO:0003677">
    <property type="term" value="F:DNA binding"/>
    <property type="evidence" value="ECO:0007669"/>
    <property type="project" value="InterPro"/>
</dbReference>
<gene>
    <name evidence="3" type="ORF">LCGC14_2488470</name>
</gene>
<dbReference type="GO" id="GO:0015074">
    <property type="term" value="P:DNA integration"/>
    <property type="evidence" value="ECO:0007669"/>
    <property type="project" value="InterPro"/>
</dbReference>
<dbReference type="GO" id="GO:0006310">
    <property type="term" value="P:DNA recombination"/>
    <property type="evidence" value="ECO:0007669"/>
    <property type="project" value="UniProtKB-KW"/>
</dbReference>
<dbReference type="EMBL" id="LAZR01039378">
    <property type="protein sequence ID" value="KKL17146.1"/>
    <property type="molecule type" value="Genomic_DNA"/>
</dbReference>
<dbReference type="PROSITE" id="PS51898">
    <property type="entry name" value="TYR_RECOMBINASE"/>
    <property type="match status" value="1"/>
</dbReference>
<evidence type="ECO:0000256" key="1">
    <source>
        <dbReference type="ARBA" id="ARBA00023172"/>
    </source>
</evidence>
<dbReference type="Gene3D" id="1.10.443.10">
    <property type="entry name" value="Intergrase catalytic core"/>
    <property type="match status" value="1"/>
</dbReference>
<dbReference type="InterPro" id="IPR002104">
    <property type="entry name" value="Integrase_catalytic"/>
</dbReference>
<accession>A0A0F9DHD1</accession>